<dbReference type="AlphaFoldDB" id="A0AAR2K1B9"/>
<dbReference type="InterPro" id="IPR050117">
    <property type="entry name" value="MAPK"/>
</dbReference>
<evidence type="ECO:0000313" key="8">
    <source>
        <dbReference type="Ensembl" id="ENSPNAP00000056249.1"/>
    </source>
</evidence>
<reference evidence="8" key="2">
    <citation type="submission" date="2025-08" db="UniProtKB">
        <authorList>
            <consortium name="Ensembl"/>
        </authorList>
    </citation>
    <scope>IDENTIFICATION</scope>
</reference>
<dbReference type="PROSITE" id="PS00107">
    <property type="entry name" value="PROTEIN_KINASE_ATP"/>
    <property type="match status" value="1"/>
</dbReference>
<feature type="region of interest" description="Disordered" evidence="6">
    <location>
        <begin position="405"/>
        <end position="439"/>
    </location>
</feature>
<dbReference type="GeneTree" id="ENSGT00940000159582"/>
<evidence type="ECO:0000256" key="5">
    <source>
        <dbReference type="RuleBase" id="RU000304"/>
    </source>
</evidence>
<feature type="domain" description="Protein kinase" evidence="7">
    <location>
        <begin position="26"/>
        <end position="307"/>
    </location>
</feature>
<evidence type="ECO:0000256" key="2">
    <source>
        <dbReference type="ARBA" id="ARBA00022741"/>
    </source>
</evidence>
<dbReference type="Gene3D" id="3.30.200.20">
    <property type="entry name" value="Phosphorylase Kinase, domain 1"/>
    <property type="match status" value="1"/>
</dbReference>
<dbReference type="InterPro" id="IPR000719">
    <property type="entry name" value="Prot_kinase_dom"/>
</dbReference>
<keyword evidence="3 4" id="KW-0067">ATP-binding</keyword>
<evidence type="ECO:0000256" key="1">
    <source>
        <dbReference type="ARBA" id="ARBA00001946"/>
    </source>
</evidence>
<dbReference type="InterPro" id="IPR017441">
    <property type="entry name" value="Protein_kinase_ATP_BS"/>
</dbReference>
<dbReference type="Gene3D" id="1.10.510.10">
    <property type="entry name" value="Transferase(Phosphotransferase) domain 1"/>
    <property type="match status" value="1"/>
</dbReference>
<keyword evidence="2 4" id="KW-0547">Nucleotide-binding</keyword>
<dbReference type="PROSITE" id="PS50011">
    <property type="entry name" value="PROTEIN_KINASE_DOM"/>
    <property type="match status" value="1"/>
</dbReference>
<feature type="binding site" evidence="4">
    <location>
        <position position="55"/>
    </location>
    <ligand>
        <name>ATP</name>
        <dbReference type="ChEBI" id="CHEBI:30616"/>
    </ligand>
</feature>
<reference evidence="8" key="3">
    <citation type="submission" date="2025-09" db="UniProtKB">
        <authorList>
            <consortium name="Ensembl"/>
        </authorList>
    </citation>
    <scope>IDENTIFICATION</scope>
</reference>
<name>A0AAR2K1B9_PYGNA</name>
<keyword evidence="5" id="KW-0723">Serine/threonine-protein kinase</keyword>
<organism evidence="8 9">
    <name type="scientific">Pygocentrus nattereri</name>
    <name type="common">Red-bellied piranha</name>
    <dbReference type="NCBI Taxonomy" id="42514"/>
    <lineage>
        <taxon>Eukaryota</taxon>
        <taxon>Metazoa</taxon>
        <taxon>Chordata</taxon>
        <taxon>Craniata</taxon>
        <taxon>Vertebrata</taxon>
        <taxon>Euteleostomi</taxon>
        <taxon>Actinopterygii</taxon>
        <taxon>Neopterygii</taxon>
        <taxon>Teleostei</taxon>
        <taxon>Ostariophysi</taxon>
        <taxon>Characiformes</taxon>
        <taxon>Characoidei</taxon>
        <taxon>Pygocentrus</taxon>
    </lineage>
</organism>
<evidence type="ECO:0000313" key="9">
    <source>
        <dbReference type="Proteomes" id="UP001501920"/>
    </source>
</evidence>
<dbReference type="Proteomes" id="UP001501920">
    <property type="component" value="Chromosome 10"/>
</dbReference>
<evidence type="ECO:0000256" key="6">
    <source>
        <dbReference type="SAM" id="MobiDB-lite"/>
    </source>
</evidence>
<dbReference type="GeneID" id="108437009"/>
<proteinExistence type="inferred from homology"/>
<keyword evidence="9" id="KW-1185">Reference proteome</keyword>
<dbReference type="Pfam" id="PF00069">
    <property type="entry name" value="Pkinase"/>
    <property type="match status" value="1"/>
</dbReference>
<evidence type="ECO:0000256" key="4">
    <source>
        <dbReference type="PROSITE-ProRule" id="PRU10141"/>
    </source>
</evidence>
<dbReference type="FunFam" id="3.30.200.20:FF:000271">
    <property type="entry name" value="MAPK/MAK/MRK overlapping kinase"/>
    <property type="match status" value="1"/>
</dbReference>
<dbReference type="PANTHER" id="PTHR24055">
    <property type="entry name" value="MITOGEN-ACTIVATED PROTEIN KINASE"/>
    <property type="match status" value="1"/>
</dbReference>
<accession>A0AAR2K1B9</accession>
<dbReference type="GO" id="GO:0005524">
    <property type="term" value="F:ATP binding"/>
    <property type="evidence" value="ECO:0007669"/>
    <property type="project" value="UniProtKB-UniRule"/>
</dbReference>
<comment type="similarity">
    <text evidence="5">Belongs to the protein kinase superfamily.</text>
</comment>
<keyword evidence="5" id="KW-0808">Transferase</keyword>
<dbReference type="InterPro" id="IPR011009">
    <property type="entry name" value="Kinase-like_dom_sf"/>
</dbReference>
<evidence type="ECO:0000256" key="3">
    <source>
        <dbReference type="ARBA" id="ARBA00022840"/>
    </source>
</evidence>
<sequence length="439" mass="50176">MHPTDNDKKRWEPGQALSNSLSKKGYKIIKKIGEGTFSEVVKVQNLKDGKYYACKKMKQSINSLEQAHNLREVQAMKRLSPHANILQLHELIFDQDMRTLSLICELMEMNIYELIRGRQNLLTESKVKHYMYQLCKALDHMHSNGIFHRDVKPENILIKHDVLKLADFGSCRSVYSKPPHTEYISTRWYRAPECLLTDGYYSLKMDMWSAGCVFFEIMSLSPLFPGSNEVDQLSKIHDVLGTPESAVLQKLKQSRAMHFDFLPRKGCGLSQLIPQCSAPSLSLLYQMLAYDPDERISARVALQHVCFRELRMAERRAVGLHRAMGSVEEGSATPSSVEHLWRIARQGRRQQLKYVGDPLSRRMPHYPVELPKLNVVVPAPKVPYPMPSLPALAIPHRGSLPAITSKKCHSRSTKPREDPHRSALKSYYMPPLERKGGGY</sequence>
<dbReference type="SUPFAM" id="SSF56112">
    <property type="entry name" value="Protein kinase-like (PK-like)"/>
    <property type="match status" value="1"/>
</dbReference>
<dbReference type="PROSITE" id="PS00108">
    <property type="entry name" value="PROTEIN_KINASE_ST"/>
    <property type="match status" value="1"/>
</dbReference>
<dbReference type="GO" id="GO:0004674">
    <property type="term" value="F:protein serine/threonine kinase activity"/>
    <property type="evidence" value="ECO:0007669"/>
    <property type="project" value="UniProtKB-KW"/>
</dbReference>
<reference evidence="8 9" key="1">
    <citation type="submission" date="2020-10" db="EMBL/GenBank/DDBJ databases">
        <title>Pygocentrus nattereri (red-bellied piranha) genome, fPygNat1, primary haplotype.</title>
        <authorList>
            <person name="Myers G."/>
            <person name="Meyer A."/>
            <person name="Karagic N."/>
            <person name="Pippel M."/>
            <person name="Winkler S."/>
            <person name="Tracey A."/>
            <person name="Wood J."/>
            <person name="Formenti G."/>
            <person name="Howe K."/>
            <person name="Fedrigo O."/>
            <person name="Jarvis E.D."/>
        </authorList>
    </citation>
    <scope>NUCLEOTIDE SEQUENCE [LARGE SCALE GENOMIC DNA]</scope>
</reference>
<dbReference type="Ensembl" id="ENSPNAT00000085356.1">
    <property type="protein sequence ID" value="ENSPNAP00000056249.1"/>
    <property type="gene ID" value="ENSPNAG00000002684.2"/>
</dbReference>
<dbReference type="SMART" id="SM00220">
    <property type="entry name" value="S_TKc"/>
    <property type="match status" value="1"/>
</dbReference>
<dbReference type="CDD" id="cd07831">
    <property type="entry name" value="STKc_MOK"/>
    <property type="match status" value="1"/>
</dbReference>
<dbReference type="FunFam" id="1.10.510.10:FF:000773">
    <property type="entry name" value="MOK protein kinase"/>
    <property type="match status" value="1"/>
</dbReference>
<gene>
    <name evidence="8" type="primary">MOK</name>
</gene>
<protein>
    <recommendedName>
        <fullName evidence="7">Protein kinase domain-containing protein</fullName>
    </recommendedName>
</protein>
<keyword evidence="5" id="KW-0418">Kinase</keyword>
<evidence type="ECO:0000259" key="7">
    <source>
        <dbReference type="PROSITE" id="PS50011"/>
    </source>
</evidence>
<comment type="cofactor">
    <cofactor evidence="1">
        <name>Mg(2+)</name>
        <dbReference type="ChEBI" id="CHEBI:18420"/>
    </cofactor>
</comment>
<dbReference type="InterPro" id="IPR008271">
    <property type="entry name" value="Ser/Thr_kinase_AS"/>
</dbReference>